<dbReference type="FunFam" id="4.10.1000.10:FF:000006">
    <property type="entry name" value="Putative pre-mrna-splicing factor rbm22"/>
    <property type="match status" value="1"/>
</dbReference>
<dbReference type="Pfam" id="PF16131">
    <property type="entry name" value="Torus"/>
    <property type="match status" value="1"/>
</dbReference>
<feature type="zinc finger region" description="C3H1-type" evidence="15">
    <location>
        <begin position="155"/>
        <end position="182"/>
    </location>
</feature>
<dbReference type="PANTHER" id="PTHR14089:SF6">
    <property type="entry name" value="PRE-MRNA-SPLICING FACTOR RBM22"/>
    <property type="match status" value="1"/>
</dbReference>
<dbReference type="GO" id="GO:0071007">
    <property type="term" value="C:U2-type catalytic step 2 spliceosome"/>
    <property type="evidence" value="ECO:0007669"/>
    <property type="project" value="TreeGrafter"/>
</dbReference>
<gene>
    <name evidence="19" type="primary">SPOSA6832_01281</name>
</gene>
<evidence type="ECO:0000256" key="13">
    <source>
        <dbReference type="ARBA" id="ARBA00069020"/>
    </source>
</evidence>
<dbReference type="GO" id="GO:0036002">
    <property type="term" value="F:pre-mRNA binding"/>
    <property type="evidence" value="ECO:0007669"/>
    <property type="project" value="TreeGrafter"/>
</dbReference>
<evidence type="ECO:0000259" key="18">
    <source>
        <dbReference type="PROSITE" id="PS50103"/>
    </source>
</evidence>
<evidence type="ECO:0000256" key="15">
    <source>
        <dbReference type="PROSITE-ProRule" id="PRU00723"/>
    </source>
</evidence>
<dbReference type="GO" id="GO:0017070">
    <property type="term" value="F:U6 snRNA binding"/>
    <property type="evidence" value="ECO:0007669"/>
    <property type="project" value="TreeGrafter"/>
</dbReference>
<keyword evidence="11" id="KW-0539">Nucleus</keyword>
<dbReference type="SUPFAM" id="SSF54928">
    <property type="entry name" value="RNA-binding domain, RBD"/>
    <property type="match status" value="1"/>
</dbReference>
<evidence type="ECO:0000313" key="19">
    <source>
        <dbReference type="EMBL" id="CEQ39743.1"/>
    </source>
</evidence>
<dbReference type="GO" id="GO:0008270">
    <property type="term" value="F:zinc ion binding"/>
    <property type="evidence" value="ECO:0007669"/>
    <property type="project" value="UniProtKB-KW"/>
</dbReference>
<evidence type="ECO:0000256" key="3">
    <source>
        <dbReference type="ARBA" id="ARBA00019060"/>
    </source>
</evidence>
<protein>
    <recommendedName>
        <fullName evidence="3">Pre-mRNA-splicing factor SLT11</fullName>
    </recommendedName>
    <alternativeName>
        <fullName evidence="13">Pre-mRNA-splicing factor slt11</fullName>
    </alternativeName>
</protein>
<keyword evidence="6" id="KW-0747">Spliceosome</keyword>
<evidence type="ECO:0000256" key="2">
    <source>
        <dbReference type="ARBA" id="ARBA00007781"/>
    </source>
</evidence>
<reference evidence="20" key="1">
    <citation type="submission" date="2015-02" db="EMBL/GenBank/DDBJ databases">
        <authorList>
            <person name="Gon?alves P."/>
        </authorList>
    </citation>
    <scope>NUCLEOTIDE SEQUENCE [LARGE SCALE GENOMIC DNA]</scope>
</reference>
<proteinExistence type="inferred from homology"/>
<dbReference type="GO" id="GO:0071006">
    <property type="term" value="C:U2-type catalytic step 1 spliceosome"/>
    <property type="evidence" value="ECO:0007669"/>
    <property type="project" value="TreeGrafter"/>
</dbReference>
<keyword evidence="5 15" id="KW-0479">Metal-binding</keyword>
<dbReference type="SMART" id="SM00356">
    <property type="entry name" value="ZnF_C3H1"/>
    <property type="match status" value="1"/>
</dbReference>
<dbReference type="EMBL" id="CENE01000004">
    <property type="protein sequence ID" value="CEQ39743.1"/>
    <property type="molecule type" value="Genomic_DNA"/>
</dbReference>
<evidence type="ECO:0000256" key="7">
    <source>
        <dbReference type="ARBA" id="ARBA00022771"/>
    </source>
</evidence>
<keyword evidence="20" id="KW-1185">Reference proteome</keyword>
<keyword evidence="9 14" id="KW-0694">RNA-binding</keyword>
<dbReference type="AlphaFoldDB" id="A0A0D6EJ41"/>
<dbReference type="Gene3D" id="3.30.70.330">
    <property type="match status" value="1"/>
</dbReference>
<feature type="compositionally biased region" description="Basic and acidic residues" evidence="16">
    <location>
        <begin position="325"/>
        <end position="334"/>
    </location>
</feature>
<dbReference type="InterPro" id="IPR035979">
    <property type="entry name" value="RBD_domain_sf"/>
</dbReference>
<accession>A0A0D6EJ41</accession>
<keyword evidence="10" id="KW-0508">mRNA splicing</keyword>
<evidence type="ECO:0000256" key="10">
    <source>
        <dbReference type="ARBA" id="ARBA00023187"/>
    </source>
</evidence>
<dbReference type="PROSITE" id="PS50102">
    <property type="entry name" value="RRM"/>
    <property type="match status" value="1"/>
</dbReference>
<dbReference type="Proteomes" id="UP000243876">
    <property type="component" value="Unassembled WGS sequence"/>
</dbReference>
<dbReference type="InterPro" id="IPR032297">
    <property type="entry name" value="Torus"/>
</dbReference>
<dbReference type="SMART" id="SM00360">
    <property type="entry name" value="RRM"/>
    <property type="match status" value="1"/>
</dbReference>
<dbReference type="PROSITE" id="PS50103">
    <property type="entry name" value="ZF_C3H1"/>
    <property type="match status" value="1"/>
</dbReference>
<evidence type="ECO:0000256" key="11">
    <source>
        <dbReference type="ARBA" id="ARBA00023242"/>
    </source>
</evidence>
<dbReference type="Gene3D" id="4.10.1000.10">
    <property type="entry name" value="Zinc finger, CCCH-type"/>
    <property type="match status" value="1"/>
</dbReference>
<evidence type="ECO:0000256" key="14">
    <source>
        <dbReference type="PROSITE-ProRule" id="PRU00176"/>
    </source>
</evidence>
<dbReference type="InterPro" id="IPR048995">
    <property type="entry name" value="STL11/RBM22-like_N"/>
</dbReference>
<dbReference type="InterPro" id="IPR039171">
    <property type="entry name" value="Cwc2/Slt11"/>
</dbReference>
<evidence type="ECO:0000256" key="16">
    <source>
        <dbReference type="SAM" id="MobiDB-lite"/>
    </source>
</evidence>
<dbReference type="GO" id="GO:0000974">
    <property type="term" value="C:Prp19 complex"/>
    <property type="evidence" value="ECO:0007669"/>
    <property type="project" value="TreeGrafter"/>
</dbReference>
<evidence type="ECO:0000256" key="4">
    <source>
        <dbReference type="ARBA" id="ARBA00022664"/>
    </source>
</evidence>
<comment type="function">
    <text evidence="12">Involved in pre-mRNA splicing. Facilitates the cooperative formation of U2/U6 helix II in association with stem II in the spliceosome. Binds to RNA.</text>
</comment>
<dbReference type="OrthoDB" id="10259600at2759"/>
<name>A0A0D6EJ41_SPOSA</name>
<evidence type="ECO:0000256" key="6">
    <source>
        <dbReference type="ARBA" id="ARBA00022728"/>
    </source>
</evidence>
<keyword evidence="8 15" id="KW-0862">Zinc</keyword>
<feature type="domain" description="RRM" evidence="17">
    <location>
        <begin position="226"/>
        <end position="304"/>
    </location>
</feature>
<evidence type="ECO:0000256" key="8">
    <source>
        <dbReference type="ARBA" id="ARBA00022833"/>
    </source>
</evidence>
<dbReference type="GO" id="GO:0006397">
    <property type="term" value="P:mRNA processing"/>
    <property type="evidence" value="ECO:0007669"/>
    <property type="project" value="UniProtKB-KW"/>
</dbReference>
<evidence type="ECO:0000259" key="17">
    <source>
        <dbReference type="PROSITE" id="PS50102"/>
    </source>
</evidence>
<organism evidence="19 20">
    <name type="scientific">Sporidiobolus salmonicolor</name>
    <name type="common">Yeast-like fungus</name>
    <name type="synonym">Sporobolomyces salmonicolor</name>
    <dbReference type="NCBI Taxonomy" id="5005"/>
    <lineage>
        <taxon>Eukaryota</taxon>
        <taxon>Fungi</taxon>
        <taxon>Dikarya</taxon>
        <taxon>Basidiomycota</taxon>
        <taxon>Pucciniomycotina</taxon>
        <taxon>Microbotryomycetes</taxon>
        <taxon>Sporidiobolales</taxon>
        <taxon>Sporidiobolaceae</taxon>
        <taxon>Sporobolomyces</taxon>
    </lineage>
</organism>
<feature type="domain" description="C3H1-type" evidence="18">
    <location>
        <begin position="155"/>
        <end position="182"/>
    </location>
</feature>
<evidence type="ECO:0000313" key="20">
    <source>
        <dbReference type="Proteomes" id="UP000243876"/>
    </source>
</evidence>
<keyword evidence="4" id="KW-0507">mRNA processing</keyword>
<evidence type="ECO:0000256" key="5">
    <source>
        <dbReference type="ARBA" id="ARBA00022723"/>
    </source>
</evidence>
<feature type="region of interest" description="Disordered" evidence="16">
    <location>
        <begin position="302"/>
        <end position="334"/>
    </location>
</feature>
<dbReference type="PANTHER" id="PTHR14089">
    <property type="entry name" value="PRE-MRNA-SPLICING FACTOR RBM22"/>
    <property type="match status" value="1"/>
</dbReference>
<comment type="similarity">
    <text evidence="2">Belongs to the SLT11 family.</text>
</comment>
<keyword evidence="7 15" id="KW-0863">Zinc-finger</keyword>
<evidence type="ECO:0000256" key="12">
    <source>
        <dbReference type="ARBA" id="ARBA00025609"/>
    </source>
</evidence>
<dbReference type="Pfam" id="PF21369">
    <property type="entry name" value="STL11_N"/>
    <property type="match status" value="1"/>
</dbReference>
<sequence>MPPKSDLNKAGVESSDFPSLCNVCLGPNPYIRMSKQPLGAECKVCTRPFTVFRWLPGQGMRYKKTEVCQTCAKAKNVCQTCLLDLQFGLPTQVRDTVLGKQSKAPTSDINREYYAQNIEADLENGASGAFQFGKADSAGKDLLKRLARNDPSYKRNRPHICSFYAKGECNRGDACPYRHELPVENELSHQNIKDRYHGSNDPVARKILAKHAGETGLAPPVDQEITSLFLTSLPATATEDSIRHAFTASAGVPAAQLKSVVLVSASKVAFVNFVHRDAAELAAARSSVGVKVDGHPVKVQWGRSRPKHKAAAASKGQGGPQTVISERELETTGK</sequence>
<dbReference type="InterPro" id="IPR000504">
    <property type="entry name" value="RRM_dom"/>
</dbReference>
<dbReference type="GO" id="GO:0008380">
    <property type="term" value="P:RNA splicing"/>
    <property type="evidence" value="ECO:0007669"/>
    <property type="project" value="UniProtKB-KW"/>
</dbReference>
<dbReference type="InterPro" id="IPR000571">
    <property type="entry name" value="Znf_CCCH"/>
</dbReference>
<evidence type="ECO:0000256" key="9">
    <source>
        <dbReference type="ARBA" id="ARBA00022884"/>
    </source>
</evidence>
<dbReference type="InterPro" id="IPR012677">
    <property type="entry name" value="Nucleotide-bd_a/b_plait_sf"/>
</dbReference>
<dbReference type="SUPFAM" id="SSF90229">
    <property type="entry name" value="CCCH zinc finger"/>
    <property type="match status" value="1"/>
</dbReference>
<dbReference type="InterPro" id="IPR036855">
    <property type="entry name" value="Znf_CCCH_sf"/>
</dbReference>
<comment type="subcellular location">
    <subcellularLocation>
        <location evidence="1">Nucleus</location>
    </subcellularLocation>
</comment>
<evidence type="ECO:0000256" key="1">
    <source>
        <dbReference type="ARBA" id="ARBA00004123"/>
    </source>
</evidence>